<dbReference type="GO" id="GO:0005829">
    <property type="term" value="C:cytosol"/>
    <property type="evidence" value="ECO:0007669"/>
    <property type="project" value="TreeGrafter"/>
</dbReference>
<comment type="caution">
    <text evidence="1">The sequence shown here is derived from an EMBL/GenBank/DDBJ whole genome shotgun (WGS) entry which is preliminary data.</text>
</comment>
<evidence type="ECO:0000313" key="1">
    <source>
        <dbReference type="EMBL" id="TKC53052.1"/>
    </source>
</evidence>
<dbReference type="GO" id="GO:0005813">
    <property type="term" value="C:centrosome"/>
    <property type="evidence" value="ECO:0007669"/>
    <property type="project" value="TreeGrafter"/>
</dbReference>
<dbReference type="Proteomes" id="UP000308365">
    <property type="component" value="Unassembled WGS sequence"/>
</dbReference>
<dbReference type="InterPro" id="IPR045189">
    <property type="entry name" value="UBR4-like"/>
</dbReference>
<evidence type="ECO:0000313" key="2">
    <source>
        <dbReference type="Proteomes" id="UP000308365"/>
    </source>
</evidence>
<dbReference type="GO" id="GO:0005654">
    <property type="term" value="C:nucleoplasm"/>
    <property type="evidence" value="ECO:0007669"/>
    <property type="project" value="TreeGrafter"/>
</dbReference>
<dbReference type="GO" id="GO:0004842">
    <property type="term" value="F:ubiquitin-protein transferase activity"/>
    <property type="evidence" value="ECO:0007669"/>
    <property type="project" value="TreeGrafter"/>
</dbReference>
<name>A0A4U1FS01_MONMO</name>
<dbReference type="GO" id="GO:0006511">
    <property type="term" value="P:ubiquitin-dependent protein catabolic process"/>
    <property type="evidence" value="ECO:0007669"/>
    <property type="project" value="TreeGrafter"/>
</dbReference>
<accession>A0A4U1FS01</accession>
<reference evidence="2" key="1">
    <citation type="journal article" date="2019" name="IScience">
        <title>Narwhal Genome Reveals Long-Term Low Genetic Diversity despite Current Large Abundance Size.</title>
        <authorList>
            <person name="Westbury M.V."/>
            <person name="Petersen B."/>
            <person name="Garde E."/>
            <person name="Heide-Jorgensen M.P."/>
            <person name="Lorenzen E.D."/>
        </authorList>
    </citation>
    <scope>NUCLEOTIDE SEQUENCE [LARGE SCALE GENOMIC DNA]</scope>
</reference>
<proteinExistence type="predicted"/>
<organism evidence="1 2">
    <name type="scientific">Monodon monoceros</name>
    <name type="common">Narwhal</name>
    <name type="synonym">Ceratodon monodon</name>
    <dbReference type="NCBI Taxonomy" id="40151"/>
    <lineage>
        <taxon>Eukaryota</taxon>
        <taxon>Metazoa</taxon>
        <taxon>Chordata</taxon>
        <taxon>Craniata</taxon>
        <taxon>Vertebrata</taxon>
        <taxon>Euteleostomi</taxon>
        <taxon>Mammalia</taxon>
        <taxon>Eutheria</taxon>
        <taxon>Laurasiatheria</taxon>
        <taxon>Artiodactyla</taxon>
        <taxon>Whippomorpha</taxon>
        <taxon>Cetacea</taxon>
        <taxon>Odontoceti</taxon>
        <taxon>Monodontidae</taxon>
        <taxon>Monodon</taxon>
    </lineage>
</organism>
<dbReference type="GO" id="GO:0016020">
    <property type="term" value="C:membrane"/>
    <property type="evidence" value="ECO:0007669"/>
    <property type="project" value="TreeGrafter"/>
</dbReference>
<sequence length="265" mass="30106">MWSIWPELPAYGRKAAQFVDLLGYFSLKTPQTEKKLKEYSQKAVEILRTQNHILTNHPNSNIYNTLSGLVEFDGYYLESDPCLVCNNPEVPFCYIKLSSIKVDTRYTTTQQVVKLIGSHTISKVTVKIGDLKRTKMVRTINLYYNNRTVQAIVELKNKYGLFRPGEGQQAYEAQYQLLPLIAGIRPARWHKAKKVQLTPGQTEVKIDLPLPIVASNLMIEFADFYENYQASTETLQCPRCSASVPANPGVCGNCGENVYQCHKCR</sequence>
<protein>
    <submittedName>
        <fullName evidence="1">Uncharacterized protein</fullName>
    </submittedName>
</protein>
<dbReference type="PANTHER" id="PTHR21725">
    <property type="entry name" value="E3 UBIQUITIN-PROTEIN LIGASE UBR4"/>
    <property type="match status" value="1"/>
</dbReference>
<dbReference type="EMBL" id="RWIC01000014">
    <property type="protein sequence ID" value="TKC53052.1"/>
    <property type="molecule type" value="Genomic_DNA"/>
</dbReference>
<dbReference type="PANTHER" id="PTHR21725:SF1">
    <property type="entry name" value="E3 UBIQUITIN-PROTEIN LIGASE UBR4"/>
    <property type="match status" value="1"/>
</dbReference>
<gene>
    <name evidence="1" type="ORF">EI555_014646</name>
</gene>
<dbReference type="AlphaFoldDB" id="A0A4U1FS01"/>